<keyword evidence="3 4" id="KW-0238">DNA-binding</keyword>
<dbReference type="SUPFAM" id="SSF46689">
    <property type="entry name" value="Homeodomain-like"/>
    <property type="match status" value="1"/>
</dbReference>
<comment type="caution">
    <text evidence="8">The sequence shown here is derived from an EMBL/GenBank/DDBJ whole genome shotgun (WGS) entry which is preliminary data.</text>
</comment>
<proteinExistence type="predicted"/>
<dbReference type="Proteomes" id="UP000815260">
    <property type="component" value="Chromosome 3D"/>
</dbReference>
<reference evidence="8" key="2">
    <citation type="submission" date="2020-03" db="EMBL/GenBank/DDBJ databases">
        <title>The second near-complete assembly of the hexaploid bread wheat (Triticum aestivum) genome.</title>
        <authorList>
            <person name="Zimin A.V."/>
            <person name="Puiu D."/>
            <person name="Shumante A."/>
            <person name="Alonge M."/>
            <person name="Salzberg S.L."/>
        </authorList>
    </citation>
    <scope>NUCLEOTIDE SEQUENCE</scope>
    <source>
        <tissue evidence="8">Leaf</tissue>
    </source>
</reference>
<dbReference type="InterPro" id="IPR009057">
    <property type="entry name" value="Homeodomain-like_sf"/>
</dbReference>
<gene>
    <name evidence="8" type="ORF">CFC21_047610</name>
</gene>
<feature type="non-terminal residue" evidence="8">
    <location>
        <position position="662"/>
    </location>
</feature>
<evidence type="ECO:0000256" key="1">
    <source>
        <dbReference type="ARBA" id="ARBA00004123"/>
    </source>
</evidence>
<dbReference type="GO" id="GO:0006357">
    <property type="term" value="P:regulation of transcription by RNA polymerase II"/>
    <property type="evidence" value="ECO:0007669"/>
    <property type="project" value="InterPro"/>
</dbReference>
<dbReference type="AlphaFoldDB" id="A0A9R1K196"/>
<protein>
    <recommendedName>
        <fullName evidence="9">Homeobox domain-containing protein</fullName>
    </recommendedName>
</protein>
<reference evidence="8" key="1">
    <citation type="journal article" date="2017" name="Gigascience">
        <title>The first near-complete assembly of the hexaploid bread wheat genome, Triticum aestivum.</title>
        <authorList>
            <person name="Zimin A.V."/>
            <person name="Puiu D."/>
            <person name="Hall R."/>
            <person name="Kingan S."/>
            <person name="Clavijo B.J."/>
            <person name="Salzberg S.L."/>
        </authorList>
    </citation>
    <scope>NUCLEOTIDE SEQUENCE</scope>
    <source>
        <tissue evidence="8">Leaf</tissue>
    </source>
</reference>
<evidence type="ECO:0000256" key="3">
    <source>
        <dbReference type="PROSITE-ProRule" id="PRU00108"/>
    </source>
</evidence>
<dbReference type="InterPro" id="IPR044977">
    <property type="entry name" value="RLT1-3"/>
</dbReference>
<evidence type="ECO:0000259" key="6">
    <source>
        <dbReference type="PROSITE" id="PS50071"/>
    </source>
</evidence>
<evidence type="ECO:0000256" key="4">
    <source>
        <dbReference type="RuleBase" id="RU000682"/>
    </source>
</evidence>
<accession>A0A9R1K196</accession>
<dbReference type="InterPro" id="IPR018501">
    <property type="entry name" value="DDT_dom"/>
</dbReference>
<dbReference type="OrthoDB" id="6159439at2759"/>
<sequence length="662" mass="75034">MDAAGAGDGPPREAPEERTPQTPAPPAVAAPASASGGAAGPSGSGEKPVKRMMKTPYQLDVLEQTYLAEQYPSEAMRAELSVKIGLSDRQLQMWFCHRRLKDRKPPAKRQRRDQEGPATPVPVPPPVLPLQAMPLASTDLMMSAGSPYDEPLLPLTHSRRGAGRSSAVPRISAPDIGRDIGRRYYEPLPVMLPPPVAPMQFRQAELRVITSVESQLGEPLREDGPVLGVDFDPLPPGAFGAPIVPEQQKQPVRSYDAKIFSRHDPNLLKVSSFLPSMEHPFVPNSFAGKRKSMVGNPPPQVHPHGGSRAVHEYQFLPEQPSDTYERASRSHYYDTPVEASNSRIPSVTPGPHLLHVSEEMAPGYAFEGQGLLPQPGRPQVFPAVSTDYEMNQSNSNINSVPVDGQFGSSHVAGFEDPLISSETRAYHDEDASRVDRKRKHNEEAKIAKEVEAHEKRIRKELEKQDILRRKREEQMRKEMERHDRERRKEEERLLRERQREEERFQREQRREHERMEKFLQKQSRRAEKQRQKEELRKEKEMARQKAANERATARRIAREYMELVEDERLELMELAAQSKGLPSMLCLDSDTLQQLDSFRGMLSQFPPETVRLKAPLSIKPWTGSEESVGKLLMVWKFLITFADVLELSSVTLDEFIQSLHDY</sequence>
<keyword evidence="3 4" id="KW-0371">Homeobox</keyword>
<dbReference type="PROSITE" id="PS50827">
    <property type="entry name" value="DDT"/>
    <property type="match status" value="1"/>
</dbReference>
<organism evidence="8">
    <name type="scientific">Triticum aestivum</name>
    <name type="common">Wheat</name>
    <dbReference type="NCBI Taxonomy" id="4565"/>
    <lineage>
        <taxon>Eukaryota</taxon>
        <taxon>Viridiplantae</taxon>
        <taxon>Streptophyta</taxon>
        <taxon>Embryophyta</taxon>
        <taxon>Tracheophyta</taxon>
        <taxon>Spermatophyta</taxon>
        <taxon>Magnoliopsida</taxon>
        <taxon>Liliopsida</taxon>
        <taxon>Poales</taxon>
        <taxon>Poaceae</taxon>
        <taxon>BOP clade</taxon>
        <taxon>Pooideae</taxon>
        <taxon>Triticodae</taxon>
        <taxon>Triticeae</taxon>
        <taxon>Triticinae</taxon>
        <taxon>Triticum</taxon>
    </lineage>
</organism>
<feature type="region of interest" description="Disordered" evidence="5">
    <location>
        <begin position="497"/>
        <end position="550"/>
    </location>
</feature>
<dbReference type="GO" id="GO:0003677">
    <property type="term" value="F:DNA binding"/>
    <property type="evidence" value="ECO:0007669"/>
    <property type="project" value="UniProtKB-UniRule"/>
</dbReference>
<evidence type="ECO:0008006" key="9">
    <source>
        <dbReference type="Google" id="ProtNLM"/>
    </source>
</evidence>
<evidence type="ECO:0000256" key="5">
    <source>
        <dbReference type="SAM" id="MobiDB-lite"/>
    </source>
</evidence>
<feature type="DNA-binding region" description="Homeobox" evidence="3">
    <location>
        <begin position="47"/>
        <end position="106"/>
    </location>
</feature>
<keyword evidence="2 3" id="KW-0539">Nucleus</keyword>
<feature type="region of interest" description="Disordered" evidence="5">
    <location>
        <begin position="1"/>
        <end position="51"/>
    </location>
</feature>
<dbReference type="Pfam" id="PF02791">
    <property type="entry name" value="DDT"/>
    <property type="match status" value="1"/>
</dbReference>
<dbReference type="InterPro" id="IPR001356">
    <property type="entry name" value="HD"/>
</dbReference>
<dbReference type="CDD" id="cd00086">
    <property type="entry name" value="homeodomain"/>
    <property type="match status" value="1"/>
</dbReference>
<evidence type="ECO:0000259" key="7">
    <source>
        <dbReference type="PROSITE" id="PS50827"/>
    </source>
</evidence>
<feature type="region of interest" description="Disordered" evidence="5">
    <location>
        <begin position="422"/>
        <end position="450"/>
    </location>
</feature>
<feature type="compositionally biased region" description="Basic residues" evidence="5">
    <location>
        <begin position="99"/>
        <end position="111"/>
    </location>
</feature>
<evidence type="ECO:0000256" key="2">
    <source>
        <dbReference type="ARBA" id="ARBA00023242"/>
    </source>
</evidence>
<feature type="compositionally biased region" description="Basic and acidic residues" evidence="5">
    <location>
        <begin position="424"/>
        <end position="450"/>
    </location>
</feature>
<dbReference type="Gene3D" id="1.10.10.60">
    <property type="entry name" value="Homeodomain-like"/>
    <property type="match status" value="1"/>
</dbReference>
<dbReference type="PANTHER" id="PTHR36968:SF15">
    <property type="entry name" value="HOMEOBOX-DDT DOMAIN PROTEIN RLT1"/>
    <property type="match status" value="1"/>
</dbReference>
<dbReference type="EMBL" id="CM022219">
    <property type="protein sequence ID" value="KAF7037165.1"/>
    <property type="molecule type" value="Genomic_DNA"/>
</dbReference>
<evidence type="ECO:0000313" key="8">
    <source>
        <dbReference type="EMBL" id="KAF7037165.1"/>
    </source>
</evidence>
<dbReference type="PROSITE" id="PS50071">
    <property type="entry name" value="HOMEOBOX_2"/>
    <property type="match status" value="1"/>
</dbReference>
<feature type="compositionally biased region" description="Basic and acidic residues" evidence="5">
    <location>
        <begin position="10"/>
        <end position="19"/>
    </location>
</feature>
<feature type="domain" description="DDT" evidence="7">
    <location>
        <begin position="625"/>
        <end position="662"/>
    </location>
</feature>
<feature type="domain" description="Homeobox" evidence="6">
    <location>
        <begin position="45"/>
        <end position="105"/>
    </location>
</feature>
<dbReference type="Pfam" id="PF00046">
    <property type="entry name" value="Homeodomain"/>
    <property type="match status" value="1"/>
</dbReference>
<name>A0A9R1K196_WHEAT</name>
<feature type="region of interest" description="Disordered" evidence="5">
    <location>
        <begin position="99"/>
        <end position="127"/>
    </location>
</feature>
<comment type="subcellular location">
    <subcellularLocation>
        <location evidence="1 3 4">Nucleus</location>
    </subcellularLocation>
</comment>
<dbReference type="SMART" id="SM00389">
    <property type="entry name" value="HOX"/>
    <property type="match status" value="1"/>
</dbReference>
<dbReference type="GO" id="GO:0005634">
    <property type="term" value="C:nucleus"/>
    <property type="evidence" value="ECO:0007669"/>
    <property type="project" value="UniProtKB-SubCell"/>
</dbReference>
<dbReference type="PANTHER" id="PTHR36968">
    <property type="entry name" value="HOMEOBOX-DDT DOMAIN PROTEIN RLT2"/>
    <property type="match status" value="1"/>
</dbReference>